<dbReference type="InterPro" id="IPR006439">
    <property type="entry name" value="HAD-SF_hydro_IA"/>
</dbReference>
<organism evidence="4 5">
    <name type="scientific">Rhodoferax ferrireducens</name>
    <dbReference type="NCBI Taxonomy" id="192843"/>
    <lineage>
        <taxon>Bacteria</taxon>
        <taxon>Pseudomonadati</taxon>
        <taxon>Pseudomonadota</taxon>
        <taxon>Betaproteobacteria</taxon>
        <taxon>Burkholderiales</taxon>
        <taxon>Comamonadaceae</taxon>
        <taxon>Rhodoferax</taxon>
    </lineage>
</organism>
<dbReference type="Gene3D" id="1.20.120.1600">
    <property type="match status" value="1"/>
</dbReference>
<dbReference type="InterPro" id="IPR051400">
    <property type="entry name" value="HAD-like_hydrolase"/>
</dbReference>
<dbReference type="Gene3D" id="3.40.50.1000">
    <property type="entry name" value="HAD superfamily/HAD-like"/>
    <property type="match status" value="1"/>
</dbReference>
<evidence type="ECO:0000256" key="1">
    <source>
        <dbReference type="ARBA" id="ARBA00001946"/>
    </source>
</evidence>
<dbReference type="RefSeq" id="WP_310373221.1">
    <property type="nucleotide sequence ID" value="NZ_JAVDXT010000002.1"/>
</dbReference>
<dbReference type="InterPro" id="IPR023214">
    <property type="entry name" value="HAD_sf"/>
</dbReference>
<sequence>MLDLSKIKAISLDLDDTLWPVWPAIERAEAELLQWLVDYAPATAARYNSTEALRGVRVQLEAERPDLRHDLSALRRESIRLALQLAGEDTDLAEPAFDVFFAARQRVDLYADALPALEWLAARYPLVALSNGNADVHRVGIGTHFTAALSAREFGVAKPDPRIFHAAAVAAGVAPDAVLHVGDDPLLDVVAAVQAGMQAVWVNRGQHAWSHAVQPHLHVAELGALCALLAQQR</sequence>
<gene>
    <name evidence="4" type="ORF">J2X19_002265</name>
</gene>
<evidence type="ECO:0000256" key="3">
    <source>
        <dbReference type="ARBA" id="ARBA00022842"/>
    </source>
</evidence>
<dbReference type="PRINTS" id="PR00413">
    <property type="entry name" value="HADHALOGNASE"/>
</dbReference>
<dbReference type="GO" id="GO:0016787">
    <property type="term" value="F:hydrolase activity"/>
    <property type="evidence" value="ECO:0007669"/>
    <property type="project" value="UniProtKB-KW"/>
</dbReference>
<accession>A0ABU2C8B5</accession>
<reference evidence="4 5" key="1">
    <citation type="submission" date="2023-07" db="EMBL/GenBank/DDBJ databases">
        <title>Sorghum-associated microbial communities from plants grown in Nebraska, USA.</title>
        <authorList>
            <person name="Schachtman D."/>
        </authorList>
    </citation>
    <scope>NUCLEOTIDE SEQUENCE [LARGE SCALE GENOMIC DNA]</scope>
    <source>
        <strain evidence="4 5">BE313</strain>
    </source>
</reference>
<keyword evidence="5" id="KW-1185">Reference proteome</keyword>
<proteinExistence type="predicted"/>
<dbReference type="NCBIfam" id="TIGR01509">
    <property type="entry name" value="HAD-SF-IA-v3"/>
    <property type="match status" value="1"/>
</dbReference>
<dbReference type="SUPFAM" id="SSF56784">
    <property type="entry name" value="HAD-like"/>
    <property type="match status" value="1"/>
</dbReference>
<dbReference type="SFLD" id="SFLDS00003">
    <property type="entry name" value="Haloacid_Dehalogenase"/>
    <property type="match status" value="1"/>
</dbReference>
<dbReference type="PANTHER" id="PTHR46470">
    <property type="entry name" value="N-ACYLNEURAMINATE-9-PHOSPHATASE"/>
    <property type="match status" value="1"/>
</dbReference>
<evidence type="ECO:0000256" key="2">
    <source>
        <dbReference type="ARBA" id="ARBA00022801"/>
    </source>
</evidence>
<name>A0ABU2C8B5_9BURK</name>
<comment type="cofactor">
    <cofactor evidence="1">
        <name>Mg(2+)</name>
        <dbReference type="ChEBI" id="CHEBI:18420"/>
    </cofactor>
</comment>
<dbReference type="EMBL" id="JAVDXT010000002">
    <property type="protein sequence ID" value="MDR7377586.1"/>
    <property type="molecule type" value="Genomic_DNA"/>
</dbReference>
<keyword evidence="2 4" id="KW-0378">Hydrolase</keyword>
<dbReference type="Pfam" id="PF00702">
    <property type="entry name" value="Hydrolase"/>
    <property type="match status" value="1"/>
</dbReference>
<keyword evidence="3" id="KW-0460">Magnesium</keyword>
<evidence type="ECO:0000313" key="4">
    <source>
        <dbReference type="EMBL" id="MDR7377586.1"/>
    </source>
</evidence>
<protein>
    <submittedName>
        <fullName evidence="4">Hydrolase of the HAD superfamily</fullName>
    </submittedName>
</protein>
<dbReference type="Proteomes" id="UP001180487">
    <property type="component" value="Unassembled WGS sequence"/>
</dbReference>
<evidence type="ECO:0000313" key="5">
    <source>
        <dbReference type="Proteomes" id="UP001180487"/>
    </source>
</evidence>
<comment type="caution">
    <text evidence="4">The sequence shown here is derived from an EMBL/GenBank/DDBJ whole genome shotgun (WGS) entry which is preliminary data.</text>
</comment>
<dbReference type="NCBIfam" id="TIGR01549">
    <property type="entry name" value="HAD-SF-IA-v1"/>
    <property type="match status" value="1"/>
</dbReference>
<dbReference type="InterPro" id="IPR036412">
    <property type="entry name" value="HAD-like_sf"/>
</dbReference>
<dbReference type="PANTHER" id="PTHR46470:SF4">
    <property type="entry name" value="5-AMINO-6-(5-PHOSPHO-D-RIBITYLAMINO)URACIL PHOSPHATASE YIGB"/>
    <property type="match status" value="1"/>
</dbReference>
<dbReference type="SFLD" id="SFLDG01129">
    <property type="entry name" value="C1.5:_HAD__Beta-PGM__Phosphata"/>
    <property type="match status" value="1"/>
</dbReference>